<evidence type="ECO:0000313" key="3">
    <source>
        <dbReference type="Proteomes" id="UP000182690"/>
    </source>
</evidence>
<dbReference type="InterPro" id="IPR036291">
    <property type="entry name" value="NAD(P)-bd_dom_sf"/>
</dbReference>
<dbReference type="OrthoDB" id="4577644at2"/>
<dbReference type="InterPro" id="IPR002347">
    <property type="entry name" value="SDR_fam"/>
</dbReference>
<keyword evidence="1" id="KW-0560">Oxidoreductase</keyword>
<dbReference type="EMBL" id="FNKB01000001">
    <property type="protein sequence ID" value="SDQ27539.1"/>
    <property type="molecule type" value="Genomic_DNA"/>
</dbReference>
<proteinExistence type="predicted"/>
<evidence type="ECO:0000256" key="1">
    <source>
        <dbReference type="ARBA" id="ARBA00023002"/>
    </source>
</evidence>
<sequence length="279" mass="29710">MHANGSTIVITGASDGIGAAAARRLHRNGHRVVLVGRSPDKTQAIAAELGAPFHLADFADLSQVRALAAALLAEHDRIDVLANNAGGIMGDRTLTVDGYEQTFQVNHLAPFLLTRLLMPALAAGRATVVQTASLAARAFSRFDITDLQNARRYAPQRAYGNAKLANILFTAELQRRHGAEGISAAAFHPGVVASSFASDTTHLMRLVYHTPLKRLFTISADAGADQLVWLAEGTPGSTFTPGAYYESRAIAVKVSPEVHDPELARELWEQSLALVGEAG</sequence>
<dbReference type="GO" id="GO:0016491">
    <property type="term" value="F:oxidoreductase activity"/>
    <property type="evidence" value="ECO:0007669"/>
    <property type="project" value="UniProtKB-KW"/>
</dbReference>
<accession>A0A1H0ZJJ3</accession>
<evidence type="ECO:0000313" key="2">
    <source>
        <dbReference type="EMBL" id="SDQ27539.1"/>
    </source>
</evidence>
<dbReference type="RefSeq" id="WP_010157466.1">
    <property type="nucleotide sequence ID" value="NZ_FNKB01000001.1"/>
</dbReference>
<dbReference type="Proteomes" id="UP000182690">
    <property type="component" value="Unassembled WGS sequence"/>
</dbReference>
<dbReference type="AlphaFoldDB" id="A0A1H0ZJJ3"/>
<dbReference type="Pfam" id="PF00106">
    <property type="entry name" value="adh_short"/>
    <property type="match status" value="1"/>
</dbReference>
<dbReference type="eggNOG" id="COG1028">
    <property type="taxonomic scope" value="Bacteria"/>
</dbReference>
<dbReference type="PANTHER" id="PTHR43157">
    <property type="entry name" value="PHOSPHATIDYLINOSITOL-GLYCAN BIOSYNTHESIS CLASS F PROTEIN-RELATED"/>
    <property type="match status" value="1"/>
</dbReference>
<dbReference type="STRING" id="1079994.SAMN04488565_1816"/>
<dbReference type="Gene3D" id="3.40.50.720">
    <property type="entry name" value="NAD(P)-binding Rossmann-like Domain"/>
    <property type="match status" value="1"/>
</dbReference>
<dbReference type="PANTHER" id="PTHR43157:SF31">
    <property type="entry name" value="PHOSPHATIDYLINOSITOL-GLYCAN BIOSYNTHESIS CLASS F PROTEIN"/>
    <property type="match status" value="1"/>
</dbReference>
<name>A0A1H0ZJJ3_9MICO</name>
<dbReference type="PRINTS" id="PR00081">
    <property type="entry name" value="GDHRDH"/>
</dbReference>
<protein>
    <submittedName>
        <fullName evidence="2">NADP-dependent 3-hydroxy acid dehydrogenase YdfG</fullName>
    </submittedName>
</protein>
<gene>
    <name evidence="2" type="ORF">SAMN04488565_1816</name>
</gene>
<reference evidence="2 3" key="1">
    <citation type="submission" date="2016-10" db="EMBL/GenBank/DDBJ databases">
        <authorList>
            <person name="de Groot N.N."/>
        </authorList>
    </citation>
    <scope>NUCLEOTIDE SEQUENCE [LARGE SCALE GENOMIC DNA]</scope>
    <source>
        <strain evidence="2 3">DSM 22788</strain>
    </source>
</reference>
<organism evidence="2 3">
    <name type="scientific">Leucobacter chromiiresistens</name>
    <dbReference type="NCBI Taxonomy" id="1079994"/>
    <lineage>
        <taxon>Bacteria</taxon>
        <taxon>Bacillati</taxon>
        <taxon>Actinomycetota</taxon>
        <taxon>Actinomycetes</taxon>
        <taxon>Micrococcales</taxon>
        <taxon>Microbacteriaceae</taxon>
        <taxon>Leucobacter</taxon>
    </lineage>
</organism>
<dbReference type="SUPFAM" id="SSF51735">
    <property type="entry name" value="NAD(P)-binding Rossmann-fold domains"/>
    <property type="match status" value="1"/>
</dbReference>